<organism evidence="7 8">
    <name type="scientific">Mugilogobius chulae</name>
    <name type="common">yellowstripe goby</name>
    <dbReference type="NCBI Taxonomy" id="88201"/>
    <lineage>
        <taxon>Eukaryota</taxon>
        <taxon>Metazoa</taxon>
        <taxon>Chordata</taxon>
        <taxon>Craniata</taxon>
        <taxon>Vertebrata</taxon>
        <taxon>Euteleostomi</taxon>
        <taxon>Actinopterygii</taxon>
        <taxon>Neopterygii</taxon>
        <taxon>Teleostei</taxon>
        <taxon>Neoteleostei</taxon>
        <taxon>Acanthomorphata</taxon>
        <taxon>Gobiaria</taxon>
        <taxon>Gobiiformes</taxon>
        <taxon>Gobioidei</taxon>
        <taxon>Gobiidae</taxon>
        <taxon>Gobionellinae</taxon>
        <taxon>Mugilogobius</taxon>
    </lineage>
</organism>
<dbReference type="EMBL" id="JBBPFD010000019">
    <property type="protein sequence ID" value="KAK7887182.1"/>
    <property type="molecule type" value="Genomic_DNA"/>
</dbReference>
<keyword evidence="2 5" id="KW-0378">Hydrolase</keyword>
<dbReference type="InterPro" id="IPR000407">
    <property type="entry name" value="GDA1_CD39_NTPase"/>
</dbReference>
<evidence type="ECO:0008006" key="9">
    <source>
        <dbReference type="Google" id="ProtNLM"/>
    </source>
</evidence>
<evidence type="ECO:0000256" key="3">
    <source>
        <dbReference type="PIRSR" id="PIRSR600407-1"/>
    </source>
</evidence>
<keyword evidence="4" id="KW-0067">ATP-binding</keyword>
<comment type="caution">
    <text evidence="7">The sequence shown here is derived from an EMBL/GenBank/DDBJ whole genome shotgun (WGS) entry which is preliminary data.</text>
</comment>
<protein>
    <recommendedName>
        <fullName evidence="9">Ectonucleoside triphosphate diphosphohydrolase 3</fullName>
    </recommendedName>
</protein>
<evidence type="ECO:0000313" key="8">
    <source>
        <dbReference type="Proteomes" id="UP001460270"/>
    </source>
</evidence>
<dbReference type="GO" id="GO:0045134">
    <property type="term" value="F:UDP phosphatase activity"/>
    <property type="evidence" value="ECO:0007669"/>
    <property type="project" value="TreeGrafter"/>
</dbReference>
<feature type="transmembrane region" description="Helical" evidence="6">
    <location>
        <begin position="446"/>
        <end position="470"/>
    </location>
</feature>
<proteinExistence type="inferred from homology"/>
<dbReference type="GO" id="GO:0005524">
    <property type="term" value="F:ATP binding"/>
    <property type="evidence" value="ECO:0007669"/>
    <property type="project" value="UniProtKB-KW"/>
</dbReference>
<evidence type="ECO:0000256" key="2">
    <source>
        <dbReference type="ARBA" id="ARBA00022801"/>
    </source>
</evidence>
<reference evidence="8" key="1">
    <citation type="submission" date="2024-04" db="EMBL/GenBank/DDBJ databases">
        <title>Salinicola lusitanus LLJ914,a marine bacterium isolated from the Okinawa Trough.</title>
        <authorList>
            <person name="Li J."/>
        </authorList>
    </citation>
    <scope>NUCLEOTIDE SEQUENCE [LARGE SCALE GENOMIC DNA]</scope>
</reference>
<dbReference type="AlphaFoldDB" id="A0AAW0N5B2"/>
<dbReference type="Proteomes" id="UP001460270">
    <property type="component" value="Unassembled WGS sequence"/>
</dbReference>
<keyword evidence="4" id="KW-0547">Nucleotide-binding</keyword>
<dbReference type="Gene3D" id="3.30.420.150">
    <property type="entry name" value="Exopolyphosphatase. Domain 2"/>
    <property type="match status" value="1"/>
</dbReference>
<keyword evidence="6" id="KW-0812">Transmembrane</keyword>
<feature type="active site" description="Proton acceptor" evidence="3">
    <location>
        <position position="150"/>
    </location>
</feature>
<dbReference type="GO" id="GO:0004382">
    <property type="term" value="F:GDP phosphatase activity"/>
    <property type="evidence" value="ECO:0007669"/>
    <property type="project" value="TreeGrafter"/>
</dbReference>
<dbReference type="Pfam" id="PF01150">
    <property type="entry name" value="GDA1_CD39"/>
    <property type="match status" value="2"/>
</dbReference>
<evidence type="ECO:0000256" key="4">
    <source>
        <dbReference type="PIRSR" id="PIRSR600407-2"/>
    </source>
</evidence>
<feature type="transmembrane region" description="Helical" evidence="6">
    <location>
        <begin position="12"/>
        <end position="33"/>
    </location>
</feature>
<dbReference type="PANTHER" id="PTHR11782:SF38">
    <property type="entry name" value="ECTONUCLEOSIDE TRIPHOSPHATE DIPHOSPHOHYDROLASE 3"/>
    <property type="match status" value="1"/>
</dbReference>
<dbReference type="Gene3D" id="3.30.420.40">
    <property type="match status" value="1"/>
</dbReference>
<comment type="similarity">
    <text evidence="1 5">Belongs to the GDA1/CD39 NTPase family.</text>
</comment>
<keyword evidence="6" id="KW-0472">Membrane</keyword>
<dbReference type="GO" id="GO:0017111">
    <property type="term" value="F:ribonucleoside triphosphate phosphatase activity"/>
    <property type="evidence" value="ECO:0007669"/>
    <property type="project" value="TreeGrafter"/>
</dbReference>
<name>A0AAW0N5B2_9GOBI</name>
<evidence type="ECO:0000256" key="1">
    <source>
        <dbReference type="ARBA" id="ARBA00009283"/>
    </source>
</evidence>
<dbReference type="GO" id="GO:0009134">
    <property type="term" value="P:nucleoside diphosphate catabolic process"/>
    <property type="evidence" value="ECO:0007669"/>
    <property type="project" value="TreeGrafter"/>
</dbReference>
<evidence type="ECO:0000256" key="5">
    <source>
        <dbReference type="RuleBase" id="RU003833"/>
    </source>
</evidence>
<accession>A0AAW0N5B2</accession>
<dbReference type="PANTHER" id="PTHR11782">
    <property type="entry name" value="ADENOSINE/GUANOSINE DIPHOSPHATASE"/>
    <property type="match status" value="1"/>
</dbReference>
<feature type="binding site" evidence="4">
    <location>
        <begin position="190"/>
        <end position="194"/>
    </location>
    <ligand>
        <name>ATP</name>
        <dbReference type="ChEBI" id="CHEBI:30616"/>
    </ligand>
</feature>
<dbReference type="PROSITE" id="PS01238">
    <property type="entry name" value="GDA1_CD39_NTPASE"/>
    <property type="match status" value="1"/>
</dbReference>
<evidence type="ECO:0000256" key="6">
    <source>
        <dbReference type="SAM" id="Phobius"/>
    </source>
</evidence>
<gene>
    <name evidence="7" type="ORF">WMY93_026803</name>
</gene>
<keyword evidence="8" id="KW-1185">Reference proteome</keyword>
<evidence type="ECO:0000313" key="7">
    <source>
        <dbReference type="EMBL" id="KAK7887182.1"/>
    </source>
</evidence>
<dbReference type="GO" id="GO:0005886">
    <property type="term" value="C:plasma membrane"/>
    <property type="evidence" value="ECO:0007669"/>
    <property type="project" value="TreeGrafter"/>
</dbReference>
<sequence length="474" mass="53574">MASKESTGYKCRIALVLFLLLGSIAALITVAVIQDKWSFRSYSMEYGIVIDSGSSRSNIYLYEWPGEKQNQTGMVKEVMNCRVAGEGISEMKVDAEKDAASWKAFKASGMRLLEESNKTRAIEIMESLREYLSGLPFHFQNASIISGQEEGLYGWITVNYIMENFFEKNMWNKYVRPEGGQTFGSMDLGGASTQIAFSVGQNLTGEDFLHVKLYGYTYNVYTHSFLCYGKSEAEKKVLDKIVQQSSNPDLILNPCYPNGFNATVKASDIYDTTCTNIPGKYNMDQEFFMVGAGDSEDCKKFVRMIFDFKTCTSDHCSFNGVEQPPVTGEYMAYAGYFFTARAIGGSEDLDTFKAAVAKFCHTPWTQLKKEKTWISDRYLKTYCTAGHYIVSLLTEGYKFNKDTWTNIHFEKEIKKTSIGWSLGYMLSLSNMIPSDVKQNYPLTDPLFAGLIFLFSALTIVTLVIVFIYCVRTCY</sequence>
<keyword evidence="6" id="KW-1133">Transmembrane helix</keyword>